<evidence type="ECO:0000313" key="2">
    <source>
        <dbReference type="EMBL" id="QOR70509.1"/>
    </source>
</evidence>
<dbReference type="Proteomes" id="UP000593758">
    <property type="component" value="Chromosome"/>
</dbReference>
<keyword evidence="1" id="KW-0472">Membrane</keyword>
<dbReference type="KEGG" id="halt:IM660_18275"/>
<protein>
    <recommendedName>
        <fullName evidence="4">DUF2975 domain-containing protein</fullName>
    </recommendedName>
</protein>
<evidence type="ECO:0000256" key="1">
    <source>
        <dbReference type="SAM" id="Phobius"/>
    </source>
</evidence>
<proteinExistence type="predicted"/>
<dbReference type="RefSeq" id="WP_193497185.1">
    <property type="nucleotide sequence ID" value="NZ_CP063169.1"/>
</dbReference>
<reference evidence="2 3" key="1">
    <citation type="submission" date="2020-10" db="EMBL/GenBank/DDBJ databases">
        <title>Haloactinobacterium sp. RN3S43, a bacterium isolated from saline soil.</title>
        <authorList>
            <person name="Sun J.-Q."/>
        </authorList>
    </citation>
    <scope>NUCLEOTIDE SEQUENCE [LARGE SCALE GENOMIC DNA]</scope>
    <source>
        <strain evidence="2 3">RN3S43</strain>
    </source>
</reference>
<keyword evidence="1" id="KW-0812">Transmembrane</keyword>
<keyword evidence="1" id="KW-1133">Transmembrane helix</keyword>
<feature type="transmembrane region" description="Helical" evidence="1">
    <location>
        <begin position="181"/>
        <end position="200"/>
    </location>
</feature>
<evidence type="ECO:0000313" key="3">
    <source>
        <dbReference type="Proteomes" id="UP000593758"/>
    </source>
</evidence>
<feature type="transmembrane region" description="Helical" evidence="1">
    <location>
        <begin position="126"/>
        <end position="144"/>
    </location>
</feature>
<gene>
    <name evidence="2" type="ORF">IM660_18275</name>
</gene>
<keyword evidence="3" id="KW-1185">Reference proteome</keyword>
<feature type="transmembrane region" description="Helical" evidence="1">
    <location>
        <begin position="12"/>
        <end position="38"/>
    </location>
</feature>
<dbReference type="EMBL" id="CP063169">
    <property type="protein sequence ID" value="QOR70509.1"/>
    <property type="molecule type" value="Genomic_DNA"/>
</dbReference>
<dbReference type="AlphaFoldDB" id="A0A7M1SSH1"/>
<sequence length="211" mass="21990">MSEQRVPDRGDRVALTVVAVAAAIVAIGSVVMMILLAVEAFTSPNLLLPGFEVENGSSPDFLADAAGVIHSHYTTVTLTVVEPGGVVRLLYFASGYLHQLMVIVVAGAVSWLAWRTVTGRPFVRSATIAVMLAAVAVLAGGAFGDLLRGITRAEVVAGLGENAIATDTSEGFLALMVSSTLGWLGWGLALGVVAQVLWIGERMQKDTEGLV</sequence>
<organism evidence="2 3">
    <name type="scientific">Ruania alkalisoli</name>
    <dbReference type="NCBI Taxonomy" id="2779775"/>
    <lineage>
        <taxon>Bacteria</taxon>
        <taxon>Bacillati</taxon>
        <taxon>Actinomycetota</taxon>
        <taxon>Actinomycetes</taxon>
        <taxon>Micrococcales</taxon>
        <taxon>Ruaniaceae</taxon>
        <taxon>Ruania</taxon>
    </lineage>
</organism>
<feature type="transmembrane region" description="Helical" evidence="1">
    <location>
        <begin position="96"/>
        <end position="114"/>
    </location>
</feature>
<accession>A0A7M1SSH1</accession>
<name>A0A7M1SSH1_9MICO</name>
<evidence type="ECO:0008006" key="4">
    <source>
        <dbReference type="Google" id="ProtNLM"/>
    </source>
</evidence>